<evidence type="ECO:0000256" key="5">
    <source>
        <dbReference type="ARBA" id="ARBA00022989"/>
    </source>
</evidence>
<evidence type="ECO:0000256" key="1">
    <source>
        <dbReference type="ARBA" id="ARBA00004141"/>
    </source>
</evidence>
<keyword evidence="3 7" id="KW-0812">Transmembrane</keyword>
<dbReference type="GO" id="GO:0007155">
    <property type="term" value="P:cell adhesion"/>
    <property type="evidence" value="ECO:0007669"/>
    <property type="project" value="UniProtKB-KW"/>
</dbReference>
<feature type="transmembrane region" description="Helical" evidence="7">
    <location>
        <begin position="148"/>
        <end position="168"/>
    </location>
</feature>
<evidence type="ECO:0000313" key="8">
    <source>
        <dbReference type="Proteomes" id="UP000887566"/>
    </source>
</evidence>
<feature type="transmembrane region" description="Helical" evidence="7">
    <location>
        <begin position="101"/>
        <end position="127"/>
    </location>
</feature>
<keyword evidence="5 7" id="KW-1133">Transmembrane helix</keyword>
<keyword evidence="8" id="KW-1185">Reference proteome</keyword>
<dbReference type="AlphaFoldDB" id="A0A914X4U4"/>
<comment type="subcellular location">
    <subcellularLocation>
        <location evidence="1">Membrane</location>
        <topology evidence="1">Multi-pass membrane protein</topology>
    </subcellularLocation>
</comment>
<reference evidence="9" key="1">
    <citation type="submission" date="2022-11" db="UniProtKB">
        <authorList>
            <consortium name="WormBaseParasite"/>
        </authorList>
    </citation>
    <scope>IDENTIFICATION</scope>
</reference>
<evidence type="ECO:0000256" key="6">
    <source>
        <dbReference type="ARBA" id="ARBA00023136"/>
    </source>
</evidence>
<keyword evidence="6 7" id="KW-0472">Membrane</keyword>
<dbReference type="Pfam" id="PF04923">
    <property type="entry name" value="Ninjurin"/>
    <property type="match status" value="1"/>
</dbReference>
<evidence type="ECO:0000256" key="2">
    <source>
        <dbReference type="ARBA" id="ARBA00008141"/>
    </source>
</evidence>
<proteinExistence type="inferred from homology"/>
<dbReference type="PANTHER" id="PTHR12316">
    <property type="entry name" value="NINJURIN-RELATED"/>
    <property type="match status" value="1"/>
</dbReference>
<evidence type="ECO:0000256" key="3">
    <source>
        <dbReference type="ARBA" id="ARBA00022692"/>
    </source>
</evidence>
<organism evidence="8 9">
    <name type="scientific">Plectus sambesii</name>
    <dbReference type="NCBI Taxonomy" id="2011161"/>
    <lineage>
        <taxon>Eukaryota</taxon>
        <taxon>Metazoa</taxon>
        <taxon>Ecdysozoa</taxon>
        <taxon>Nematoda</taxon>
        <taxon>Chromadorea</taxon>
        <taxon>Plectida</taxon>
        <taxon>Plectina</taxon>
        <taxon>Plectoidea</taxon>
        <taxon>Plectidae</taxon>
        <taxon>Plectus</taxon>
    </lineage>
</organism>
<protein>
    <submittedName>
        <fullName evidence="9">Ninjurin 1</fullName>
    </submittedName>
</protein>
<dbReference type="WBParaSite" id="PSAMB.scaffold6352size9658.g28354.t1">
    <property type="protein sequence ID" value="PSAMB.scaffold6352size9658.g28354.t1"/>
    <property type="gene ID" value="PSAMB.scaffold6352size9658.g28354"/>
</dbReference>
<evidence type="ECO:0000313" key="9">
    <source>
        <dbReference type="WBParaSite" id="PSAMB.scaffold6352size9658.g28354.t1"/>
    </source>
</evidence>
<dbReference type="PANTHER" id="PTHR12316:SF17">
    <property type="entry name" value="NINJURIN C, ISOFORM D"/>
    <property type="match status" value="1"/>
</dbReference>
<sequence length="180" mass="19402">MAHLPPINPPVDVVRRSDQARQLNVAGNPNKPLPTDKRLVAAGSSNLAIAGEEAQGGMQVFDYNFHSVKKGVSSGLLDVALLMANISQLKSVYMNGPDTPFYPFMMALLIISIILQLAIGVLIIWLGRININDADEKKHKEAELLNNIAVTAIFLLTLVNIFITAIGITEGSASNKNSNL</sequence>
<dbReference type="InterPro" id="IPR007007">
    <property type="entry name" value="Ninjurin"/>
</dbReference>
<dbReference type="GO" id="GO:0042246">
    <property type="term" value="P:tissue regeneration"/>
    <property type="evidence" value="ECO:0007669"/>
    <property type="project" value="InterPro"/>
</dbReference>
<name>A0A914X4U4_9BILA</name>
<keyword evidence="4" id="KW-0130">Cell adhesion</keyword>
<evidence type="ECO:0000256" key="7">
    <source>
        <dbReference type="SAM" id="Phobius"/>
    </source>
</evidence>
<dbReference type="GO" id="GO:0016020">
    <property type="term" value="C:membrane"/>
    <property type="evidence" value="ECO:0007669"/>
    <property type="project" value="UniProtKB-SubCell"/>
</dbReference>
<evidence type="ECO:0000256" key="4">
    <source>
        <dbReference type="ARBA" id="ARBA00022889"/>
    </source>
</evidence>
<dbReference type="Proteomes" id="UP000887566">
    <property type="component" value="Unplaced"/>
</dbReference>
<comment type="similarity">
    <text evidence="2">Belongs to the ninjurin family.</text>
</comment>
<accession>A0A914X4U4</accession>